<accession>A0ABP5ZLM3</accession>
<dbReference type="Gene3D" id="3.30.450.180">
    <property type="match status" value="1"/>
</dbReference>
<evidence type="ECO:0000313" key="4">
    <source>
        <dbReference type="Proteomes" id="UP001501777"/>
    </source>
</evidence>
<evidence type="ECO:0000313" key="3">
    <source>
        <dbReference type="EMBL" id="GAA2499448.1"/>
    </source>
</evidence>
<dbReference type="Pfam" id="PF13560">
    <property type="entry name" value="HTH_31"/>
    <property type="match status" value="1"/>
</dbReference>
<dbReference type="RefSeq" id="WP_344402410.1">
    <property type="nucleotide sequence ID" value="NZ_BAAASG010000011.1"/>
</dbReference>
<dbReference type="SUPFAM" id="SSF47413">
    <property type="entry name" value="lambda repressor-like DNA-binding domains"/>
    <property type="match status" value="1"/>
</dbReference>
<gene>
    <name evidence="3" type="ORF">GCM10010276_46510</name>
</gene>
<dbReference type="CDD" id="cd00093">
    <property type="entry name" value="HTH_XRE"/>
    <property type="match status" value="1"/>
</dbReference>
<dbReference type="Gene3D" id="1.10.260.40">
    <property type="entry name" value="lambda repressor-like DNA-binding domains"/>
    <property type="match status" value="1"/>
</dbReference>
<protein>
    <submittedName>
        <fullName evidence="3">Helix-turn-helix transcriptional regulator</fullName>
    </submittedName>
</protein>
<proteinExistence type="predicted"/>
<feature type="region of interest" description="Disordered" evidence="1">
    <location>
        <begin position="277"/>
        <end position="299"/>
    </location>
</feature>
<dbReference type="InterPro" id="IPR010982">
    <property type="entry name" value="Lambda_DNA-bd_dom_sf"/>
</dbReference>
<sequence>MNRAELADFLRRGRARLDPSDVGLTPGARRRTPGLRREEVAQLAGMSVDYYTRLEQSRGPRPSRQMLTALARALRLTDDERDHLFHLTGEEPPRRGGASAHVRPGLLLVLDRLHDTPAMVGTDCGEVLAQNAMSKALSGDASARPLRDRNMLRRFFLDPAARELFPPEDVAEHARAHVANLRAVAASRPDDPEPAALVAELRSSSEEFGRLWDAHEVAVRRQSTKRFRHPVVGLLELDCEVLLNEDEHHMLVLHTARPGTESYERLQLLRVVGLQSLESPPPPLPVPTLGAPPPDPRSA</sequence>
<dbReference type="PANTHER" id="PTHR35010:SF2">
    <property type="entry name" value="BLL4672 PROTEIN"/>
    <property type="match status" value="1"/>
</dbReference>
<dbReference type="EMBL" id="BAAASG010000011">
    <property type="protein sequence ID" value="GAA2499448.1"/>
    <property type="molecule type" value="Genomic_DNA"/>
</dbReference>
<dbReference type="Proteomes" id="UP001501777">
    <property type="component" value="Unassembled WGS sequence"/>
</dbReference>
<reference evidence="4" key="1">
    <citation type="journal article" date="2019" name="Int. J. Syst. Evol. Microbiol.">
        <title>The Global Catalogue of Microorganisms (GCM) 10K type strain sequencing project: providing services to taxonomists for standard genome sequencing and annotation.</title>
        <authorList>
            <consortium name="The Broad Institute Genomics Platform"/>
            <consortium name="The Broad Institute Genome Sequencing Center for Infectious Disease"/>
            <person name="Wu L."/>
            <person name="Ma J."/>
        </authorList>
    </citation>
    <scope>NUCLEOTIDE SEQUENCE [LARGE SCALE GENOMIC DNA]</scope>
    <source>
        <strain evidence="4">JCM 4395</strain>
    </source>
</reference>
<evidence type="ECO:0000259" key="2">
    <source>
        <dbReference type="PROSITE" id="PS50943"/>
    </source>
</evidence>
<dbReference type="SMART" id="SM00530">
    <property type="entry name" value="HTH_XRE"/>
    <property type="match status" value="1"/>
</dbReference>
<evidence type="ECO:0000256" key="1">
    <source>
        <dbReference type="SAM" id="MobiDB-lite"/>
    </source>
</evidence>
<feature type="compositionally biased region" description="Pro residues" evidence="1">
    <location>
        <begin position="279"/>
        <end position="299"/>
    </location>
</feature>
<feature type="domain" description="HTH cro/C1-type" evidence="2">
    <location>
        <begin position="34"/>
        <end position="81"/>
    </location>
</feature>
<dbReference type="InterPro" id="IPR041413">
    <property type="entry name" value="MLTR_LBD"/>
</dbReference>
<dbReference type="PANTHER" id="PTHR35010">
    <property type="entry name" value="BLL4672 PROTEIN-RELATED"/>
    <property type="match status" value="1"/>
</dbReference>
<comment type="caution">
    <text evidence="3">The sequence shown here is derived from an EMBL/GenBank/DDBJ whole genome shotgun (WGS) entry which is preliminary data.</text>
</comment>
<organism evidence="3 4">
    <name type="scientific">Streptomyces longisporus</name>
    <dbReference type="NCBI Taxonomy" id="1948"/>
    <lineage>
        <taxon>Bacteria</taxon>
        <taxon>Bacillati</taxon>
        <taxon>Actinomycetota</taxon>
        <taxon>Actinomycetes</taxon>
        <taxon>Kitasatosporales</taxon>
        <taxon>Streptomycetaceae</taxon>
        <taxon>Streptomyces</taxon>
    </lineage>
</organism>
<dbReference type="InterPro" id="IPR001387">
    <property type="entry name" value="Cro/C1-type_HTH"/>
</dbReference>
<dbReference type="Pfam" id="PF17765">
    <property type="entry name" value="MLTR_LBD"/>
    <property type="match status" value="1"/>
</dbReference>
<name>A0ABP5ZLM3_STRLO</name>
<dbReference type="PROSITE" id="PS50943">
    <property type="entry name" value="HTH_CROC1"/>
    <property type="match status" value="1"/>
</dbReference>
<keyword evidence="4" id="KW-1185">Reference proteome</keyword>